<dbReference type="InterPro" id="IPR029044">
    <property type="entry name" value="Nucleotide-diphossugar_trans"/>
</dbReference>
<comment type="caution">
    <text evidence="4">The sequence shown here is derived from an EMBL/GenBank/DDBJ whole genome shotgun (WGS) entry which is preliminary data.</text>
</comment>
<dbReference type="SUPFAM" id="SSF53448">
    <property type="entry name" value="Nucleotide-diphospho-sugar transferases"/>
    <property type="match status" value="1"/>
</dbReference>
<dbReference type="GO" id="GO:0016779">
    <property type="term" value="F:nucleotidyltransferase activity"/>
    <property type="evidence" value="ECO:0007669"/>
    <property type="project" value="UniProtKB-KW"/>
</dbReference>
<reference evidence="4 5" key="1">
    <citation type="submission" date="2019-10" db="EMBL/GenBank/DDBJ databases">
        <title>Extracellular Electron Transfer in a Candidatus Methanoperedens spp. Enrichment Culture.</title>
        <authorList>
            <person name="Berger S."/>
            <person name="Rangel Shaw D."/>
            <person name="Berben T."/>
            <person name="In 'T Zandt M."/>
            <person name="Frank J."/>
            <person name="Reimann J."/>
            <person name="Jetten M.S.M."/>
            <person name="Welte C.U."/>
        </authorList>
    </citation>
    <scope>NUCLEOTIDE SEQUENCE [LARGE SCALE GENOMIC DNA]</scope>
    <source>
        <strain evidence="4">SB12</strain>
    </source>
</reference>
<keyword evidence="1 4" id="KW-0808">Transferase</keyword>
<organism evidence="4 5">
    <name type="scientific">Leptonema illini</name>
    <dbReference type="NCBI Taxonomy" id="183"/>
    <lineage>
        <taxon>Bacteria</taxon>
        <taxon>Pseudomonadati</taxon>
        <taxon>Spirochaetota</taxon>
        <taxon>Spirochaetia</taxon>
        <taxon>Leptospirales</taxon>
        <taxon>Leptospiraceae</taxon>
        <taxon>Leptonema</taxon>
    </lineage>
</organism>
<dbReference type="Pfam" id="PF12804">
    <property type="entry name" value="NTP_transf_3"/>
    <property type="match status" value="1"/>
</dbReference>
<dbReference type="Gene3D" id="3.90.550.10">
    <property type="entry name" value="Spore Coat Polysaccharide Biosynthesis Protein SpsA, Chain A"/>
    <property type="match status" value="1"/>
</dbReference>
<gene>
    <name evidence="4" type="ORF">F9K24_01755</name>
</gene>
<sequence length="259" mass="29320">MNGLAMIPCAGFGLRMGPLTADRPKPLLPVHGVPLLAYSLFLLHEWQIERCIINLHYRGDQIKEYLKDFPFFPIHFSEEKERILGTAGGIRYAMQTTPLQGQFLYMNPDTIFWPDRRPEAPAGSRDLFLFLCPKEPGNTERGFEPVVDSLADSLANHLSERFVPLRMGAGSFYYSGLSLLHTDAVSDIEPGAVAELRDTFQRYATMPGDRLQGALYSGLRYDCGTLEQFEALKRVDPVPAVWKDRWYSFLNRWPGACPS</sequence>
<accession>A0A833LZ52</accession>
<evidence type="ECO:0000256" key="1">
    <source>
        <dbReference type="ARBA" id="ARBA00022679"/>
    </source>
</evidence>
<dbReference type="PANTHER" id="PTHR43584:SF8">
    <property type="entry name" value="N-ACETYLMURAMATE ALPHA-1-PHOSPHATE URIDYLYLTRANSFERASE"/>
    <property type="match status" value="1"/>
</dbReference>
<dbReference type="Proteomes" id="UP000460298">
    <property type="component" value="Unassembled WGS sequence"/>
</dbReference>
<feature type="domain" description="MobA-like NTP transferase" evidence="3">
    <location>
        <begin position="6"/>
        <end position="113"/>
    </location>
</feature>
<evidence type="ECO:0000256" key="2">
    <source>
        <dbReference type="ARBA" id="ARBA00022695"/>
    </source>
</evidence>
<dbReference type="AlphaFoldDB" id="A0A833LZ52"/>
<protein>
    <submittedName>
        <fullName evidence="4">NTP transferase domain-containing protein</fullName>
    </submittedName>
</protein>
<dbReference type="InterPro" id="IPR025877">
    <property type="entry name" value="MobA-like_NTP_Trfase"/>
</dbReference>
<keyword evidence="2" id="KW-0548">Nucleotidyltransferase</keyword>
<evidence type="ECO:0000313" key="4">
    <source>
        <dbReference type="EMBL" id="KAB2935478.1"/>
    </source>
</evidence>
<proteinExistence type="predicted"/>
<name>A0A833LZ52_9LEPT</name>
<dbReference type="InterPro" id="IPR050065">
    <property type="entry name" value="GlmU-like"/>
</dbReference>
<evidence type="ECO:0000313" key="5">
    <source>
        <dbReference type="Proteomes" id="UP000460298"/>
    </source>
</evidence>
<dbReference type="EMBL" id="WBUI01000001">
    <property type="protein sequence ID" value="KAB2935478.1"/>
    <property type="molecule type" value="Genomic_DNA"/>
</dbReference>
<dbReference type="PANTHER" id="PTHR43584">
    <property type="entry name" value="NUCLEOTIDYL TRANSFERASE"/>
    <property type="match status" value="1"/>
</dbReference>
<evidence type="ECO:0000259" key="3">
    <source>
        <dbReference type="Pfam" id="PF12804"/>
    </source>
</evidence>